<reference evidence="1 2" key="1">
    <citation type="submission" date="2019-04" db="EMBL/GenBank/DDBJ databases">
        <title>An improved genome assembly and genetic linkage map for asparagus bean, Vigna unguiculata ssp. sesquipedialis.</title>
        <authorList>
            <person name="Xia Q."/>
            <person name="Zhang R."/>
            <person name="Dong Y."/>
        </authorList>
    </citation>
    <scope>NUCLEOTIDE SEQUENCE [LARGE SCALE GENOMIC DNA]</scope>
    <source>
        <tissue evidence="1">Leaf</tissue>
    </source>
</reference>
<evidence type="ECO:0000313" key="1">
    <source>
        <dbReference type="EMBL" id="QCE04888.1"/>
    </source>
</evidence>
<proteinExistence type="predicted"/>
<protein>
    <submittedName>
        <fullName evidence="1">Uncharacterized protein</fullName>
    </submittedName>
</protein>
<dbReference type="AlphaFoldDB" id="A0A4D6MUS8"/>
<dbReference type="Proteomes" id="UP000501690">
    <property type="component" value="Linkage Group LG8"/>
</dbReference>
<accession>A0A4D6MUS8</accession>
<dbReference type="EMBL" id="CP039352">
    <property type="protein sequence ID" value="QCE04888.1"/>
    <property type="molecule type" value="Genomic_DNA"/>
</dbReference>
<sequence length="109" mass="11774">MHLSIIIVEKVVAFDRKFFGIPTMLSPSSPSITLSSPWYLPRCVGQGFPLAHPPRVSSLGGGVITGTTGREAATWRLAQDGSCAVRAMDNVSNGNMTNGYNMEFARDEE</sequence>
<keyword evidence="2" id="KW-1185">Reference proteome</keyword>
<evidence type="ECO:0000313" key="2">
    <source>
        <dbReference type="Proteomes" id="UP000501690"/>
    </source>
</evidence>
<gene>
    <name evidence="1" type="ORF">DEO72_LG8g2929</name>
</gene>
<organism evidence="1 2">
    <name type="scientific">Vigna unguiculata</name>
    <name type="common">Cowpea</name>
    <dbReference type="NCBI Taxonomy" id="3917"/>
    <lineage>
        <taxon>Eukaryota</taxon>
        <taxon>Viridiplantae</taxon>
        <taxon>Streptophyta</taxon>
        <taxon>Embryophyta</taxon>
        <taxon>Tracheophyta</taxon>
        <taxon>Spermatophyta</taxon>
        <taxon>Magnoliopsida</taxon>
        <taxon>eudicotyledons</taxon>
        <taxon>Gunneridae</taxon>
        <taxon>Pentapetalae</taxon>
        <taxon>rosids</taxon>
        <taxon>fabids</taxon>
        <taxon>Fabales</taxon>
        <taxon>Fabaceae</taxon>
        <taxon>Papilionoideae</taxon>
        <taxon>50 kb inversion clade</taxon>
        <taxon>NPAAA clade</taxon>
        <taxon>indigoferoid/millettioid clade</taxon>
        <taxon>Phaseoleae</taxon>
        <taxon>Vigna</taxon>
    </lineage>
</organism>
<name>A0A4D6MUS8_VIGUN</name>